<evidence type="ECO:0000256" key="1">
    <source>
        <dbReference type="ARBA" id="ARBA00023015"/>
    </source>
</evidence>
<dbReference type="SUPFAM" id="SSF48498">
    <property type="entry name" value="Tetracyclin repressor-like, C-terminal domain"/>
    <property type="match status" value="1"/>
</dbReference>
<keyword evidence="3" id="KW-0804">Transcription</keyword>
<dbReference type="InterPro" id="IPR001647">
    <property type="entry name" value="HTH_TetR"/>
</dbReference>
<organism evidence="6 7">
    <name type="scientific">Pendulispora albinea</name>
    <dbReference type="NCBI Taxonomy" id="2741071"/>
    <lineage>
        <taxon>Bacteria</taxon>
        <taxon>Pseudomonadati</taxon>
        <taxon>Myxococcota</taxon>
        <taxon>Myxococcia</taxon>
        <taxon>Myxococcales</taxon>
        <taxon>Sorangiineae</taxon>
        <taxon>Pendulisporaceae</taxon>
        <taxon>Pendulispora</taxon>
    </lineage>
</organism>
<name>A0ABZ2LQ61_9BACT</name>
<keyword evidence="7" id="KW-1185">Reference proteome</keyword>
<evidence type="ECO:0000313" key="6">
    <source>
        <dbReference type="EMBL" id="WXB12860.1"/>
    </source>
</evidence>
<dbReference type="InterPro" id="IPR009057">
    <property type="entry name" value="Homeodomain-like_sf"/>
</dbReference>
<dbReference type="Gene3D" id="1.10.357.10">
    <property type="entry name" value="Tetracycline Repressor, domain 2"/>
    <property type="match status" value="1"/>
</dbReference>
<feature type="domain" description="HTH tetR-type" evidence="5">
    <location>
        <begin position="12"/>
        <end position="72"/>
    </location>
</feature>
<dbReference type="InterPro" id="IPR050109">
    <property type="entry name" value="HTH-type_TetR-like_transc_reg"/>
</dbReference>
<reference evidence="6 7" key="1">
    <citation type="submission" date="2021-12" db="EMBL/GenBank/DDBJ databases">
        <title>Discovery of the Pendulisporaceae a myxobacterial family with distinct sporulation behavior and unique specialized metabolism.</title>
        <authorList>
            <person name="Garcia R."/>
            <person name="Popoff A."/>
            <person name="Bader C.D."/>
            <person name="Loehr J."/>
            <person name="Walesch S."/>
            <person name="Walt C."/>
            <person name="Boldt J."/>
            <person name="Bunk B."/>
            <person name="Haeckl F.J.F.P.J."/>
            <person name="Gunesch A.P."/>
            <person name="Birkelbach J."/>
            <person name="Nuebel U."/>
            <person name="Pietschmann T."/>
            <person name="Bach T."/>
            <person name="Mueller R."/>
        </authorList>
    </citation>
    <scope>NUCLEOTIDE SEQUENCE [LARGE SCALE GENOMIC DNA]</scope>
    <source>
        <strain evidence="6 7">MSr11954</strain>
    </source>
</reference>
<dbReference type="PANTHER" id="PTHR30055:SF234">
    <property type="entry name" value="HTH-TYPE TRANSCRIPTIONAL REGULATOR BETI"/>
    <property type="match status" value="1"/>
</dbReference>
<feature type="DNA-binding region" description="H-T-H motif" evidence="4">
    <location>
        <begin position="35"/>
        <end position="54"/>
    </location>
</feature>
<evidence type="ECO:0000259" key="5">
    <source>
        <dbReference type="PROSITE" id="PS50977"/>
    </source>
</evidence>
<dbReference type="PANTHER" id="PTHR30055">
    <property type="entry name" value="HTH-TYPE TRANSCRIPTIONAL REGULATOR RUTR"/>
    <property type="match status" value="1"/>
</dbReference>
<evidence type="ECO:0000256" key="4">
    <source>
        <dbReference type="PROSITE-ProRule" id="PRU00335"/>
    </source>
</evidence>
<dbReference type="RefSeq" id="WP_394822479.1">
    <property type="nucleotide sequence ID" value="NZ_CP089984.1"/>
</dbReference>
<dbReference type="Pfam" id="PF00440">
    <property type="entry name" value="TetR_N"/>
    <property type="match status" value="1"/>
</dbReference>
<keyword evidence="1" id="KW-0805">Transcription regulation</keyword>
<dbReference type="InterPro" id="IPR036271">
    <property type="entry name" value="Tet_transcr_reg_TetR-rel_C_sf"/>
</dbReference>
<proteinExistence type="predicted"/>
<dbReference type="SUPFAM" id="SSF46689">
    <property type="entry name" value="Homeodomain-like"/>
    <property type="match status" value="1"/>
</dbReference>
<protein>
    <submittedName>
        <fullName evidence="6">TetR/AcrR family transcriptional regulator</fullName>
    </submittedName>
</protein>
<evidence type="ECO:0000313" key="7">
    <source>
        <dbReference type="Proteomes" id="UP001370348"/>
    </source>
</evidence>
<sequence length="207" mass="23204">MKRPYAPRVPPEQRREQLLDIALRIINREGVGAVTMDAVARKAGVTRPVVYDHFEDADHVLRAVLDRENNRALAQLTAIFGASFDPKDPAKAIVEVVRGLMQMIHDHPETWRFALMPVGGTPAPVARRIERGRDMVCKRIEALLGERDVDAELLAKATLGAVLEMGRLVLSDATRFSPERIAGFAEALARRWFGSPEVRRRSRHSRA</sequence>
<keyword evidence="2 4" id="KW-0238">DNA-binding</keyword>
<evidence type="ECO:0000256" key="2">
    <source>
        <dbReference type="ARBA" id="ARBA00023125"/>
    </source>
</evidence>
<gene>
    <name evidence="6" type="ORF">LZC94_34035</name>
</gene>
<dbReference type="EMBL" id="CP089984">
    <property type="protein sequence ID" value="WXB12860.1"/>
    <property type="molecule type" value="Genomic_DNA"/>
</dbReference>
<dbReference type="PRINTS" id="PR00455">
    <property type="entry name" value="HTHTETR"/>
</dbReference>
<evidence type="ECO:0000256" key="3">
    <source>
        <dbReference type="ARBA" id="ARBA00023163"/>
    </source>
</evidence>
<dbReference type="PROSITE" id="PS50977">
    <property type="entry name" value="HTH_TETR_2"/>
    <property type="match status" value="1"/>
</dbReference>
<dbReference type="Proteomes" id="UP001370348">
    <property type="component" value="Chromosome"/>
</dbReference>
<accession>A0ABZ2LQ61</accession>